<organism evidence="1">
    <name type="scientific">Trypanosoma vivax (strain Y486)</name>
    <dbReference type="NCBI Taxonomy" id="1055687"/>
    <lineage>
        <taxon>Eukaryota</taxon>
        <taxon>Discoba</taxon>
        <taxon>Euglenozoa</taxon>
        <taxon>Kinetoplastea</taxon>
        <taxon>Metakinetoplastina</taxon>
        <taxon>Trypanosomatida</taxon>
        <taxon>Trypanosomatidae</taxon>
        <taxon>Trypanosoma</taxon>
        <taxon>Duttonella</taxon>
    </lineage>
</organism>
<evidence type="ECO:0000313" key="1">
    <source>
        <dbReference type="EMBL" id="CCC54292.1"/>
    </source>
</evidence>
<dbReference type="AlphaFoldDB" id="G0U9K6"/>
<protein>
    <submittedName>
        <fullName evidence="1">Uncharacterized protein</fullName>
    </submittedName>
</protein>
<dbReference type="EMBL" id="HE573027">
    <property type="protein sequence ID" value="CCC54292.1"/>
    <property type="molecule type" value="Genomic_DNA"/>
</dbReference>
<reference evidence="1" key="1">
    <citation type="journal article" date="2012" name="Proc. Natl. Acad. Sci. U.S.A.">
        <title>Antigenic diversity is generated by distinct evolutionary mechanisms in African trypanosome species.</title>
        <authorList>
            <person name="Jackson A.P."/>
            <person name="Berry A."/>
            <person name="Aslett M."/>
            <person name="Allison H.C."/>
            <person name="Burton P."/>
            <person name="Vavrova-Anderson J."/>
            <person name="Brown R."/>
            <person name="Browne H."/>
            <person name="Corton N."/>
            <person name="Hauser H."/>
            <person name="Gamble J."/>
            <person name="Gilderthorp R."/>
            <person name="Marcello L."/>
            <person name="McQuillan J."/>
            <person name="Otto T.D."/>
            <person name="Quail M.A."/>
            <person name="Sanders M.J."/>
            <person name="van Tonder A."/>
            <person name="Ginger M.L."/>
            <person name="Field M.C."/>
            <person name="Barry J.D."/>
            <person name="Hertz-Fowler C."/>
            <person name="Berriman M."/>
        </authorList>
    </citation>
    <scope>NUCLEOTIDE SEQUENCE</scope>
    <source>
        <strain evidence="1">Y486</strain>
    </source>
</reference>
<accession>G0U9K6</accession>
<name>G0U9K6_TRYVY</name>
<sequence length="107" mass="11727">MLLLVKQPTSVFHPHLAYAVAYLLSLIRQKVSNATIFACWSLDLFLLNFESVSGNASPMPRLVRDARVCAMVAYVLVGHLASSDLLADEVCSRVCGLVVCLRFSLPC</sequence>
<dbReference type="VEuPathDB" id="TriTrypDB:TvY486_1117760"/>
<proteinExistence type="predicted"/>
<gene>
    <name evidence="1" type="ORF">TVY486_1117760</name>
</gene>